<evidence type="ECO:0000256" key="6">
    <source>
        <dbReference type="ARBA" id="ARBA00023002"/>
    </source>
</evidence>
<keyword evidence="10" id="KW-1185">Reference proteome</keyword>
<dbReference type="PANTHER" id="PTHR43425">
    <property type="entry name" value="OXYGEN-INSENSITIVE NADPH NITROREDUCTASE"/>
    <property type="match status" value="1"/>
</dbReference>
<dbReference type="AlphaFoldDB" id="A0AAC9WJG7"/>
<evidence type="ECO:0000256" key="7">
    <source>
        <dbReference type="ARBA" id="ARBA00024982"/>
    </source>
</evidence>
<dbReference type="Proteomes" id="UP000242864">
    <property type="component" value="Chromosome"/>
</dbReference>
<proteinExistence type="inferred from homology"/>
<keyword evidence="6" id="KW-0560">Oxidoreductase</keyword>
<dbReference type="Gene3D" id="3.40.109.10">
    <property type="entry name" value="NADH Oxidase"/>
    <property type="match status" value="1"/>
</dbReference>
<evidence type="ECO:0000259" key="8">
    <source>
        <dbReference type="Pfam" id="PF00881"/>
    </source>
</evidence>
<comment type="similarity">
    <text evidence="2">Belongs to the flavin oxidoreductase frp family.</text>
</comment>
<dbReference type="GO" id="GO:0016491">
    <property type="term" value="F:oxidoreductase activity"/>
    <property type="evidence" value="ECO:0007669"/>
    <property type="project" value="UniProtKB-KW"/>
</dbReference>
<evidence type="ECO:0000256" key="5">
    <source>
        <dbReference type="ARBA" id="ARBA00022643"/>
    </source>
</evidence>
<keyword evidence="5" id="KW-0288">FMN</keyword>
<dbReference type="SUPFAM" id="SSF55469">
    <property type="entry name" value="FMN-dependent nitroreductase-like"/>
    <property type="match status" value="1"/>
</dbReference>
<protein>
    <recommendedName>
        <fullName evidence="3">NADPH-dependent oxidoreductase</fullName>
    </recommendedName>
</protein>
<evidence type="ECO:0000313" key="9">
    <source>
        <dbReference type="EMBL" id="ARJ51284.1"/>
    </source>
</evidence>
<sequence>MNETIDYLLNRTSVRHYVNNYKLSSYNKERIIRAAKQAPTWMNGQNYSMILFEDKVKDTLCEILEKNGQISNAKLISQSSLFILFCIDYHLYTVNGTKFNFEGEIEPVLISTTDLSLAAENAVIAAESLELGSCVIGGVRRISKELIEMFNLPHYIFPFIGVSIGKPSKTKQKPKPRLDDRINVFQAEDFQVNRTVDDINQYYENLKEYAFDNHYQTSHWLKRFETYYSEKNYSEDTKDILKQQKLI</sequence>
<evidence type="ECO:0000313" key="10">
    <source>
        <dbReference type="Proteomes" id="UP000242864"/>
    </source>
</evidence>
<feature type="domain" description="Nitroreductase" evidence="8">
    <location>
        <begin position="9"/>
        <end position="165"/>
    </location>
</feature>
<comment type="function">
    <text evidence="7">Reduces FMN, organic nitro compounds and disulfide DTNB. Involved in maintenance of the cellular redox state and the disulfide stress response.</text>
</comment>
<dbReference type="KEGG" id="slz:B5P37_08160"/>
<accession>A0AAC9WJG7</accession>
<dbReference type="EMBL" id="CP020773">
    <property type="protein sequence ID" value="ARJ51284.1"/>
    <property type="molecule type" value="Genomic_DNA"/>
</dbReference>
<evidence type="ECO:0000256" key="2">
    <source>
        <dbReference type="ARBA" id="ARBA00008366"/>
    </source>
</evidence>
<dbReference type="InterPro" id="IPR016446">
    <property type="entry name" value="Flavin_OxRdtase_Frp"/>
</dbReference>
<dbReference type="Pfam" id="PF00881">
    <property type="entry name" value="Nitroreductase"/>
    <property type="match status" value="1"/>
</dbReference>
<evidence type="ECO:0000256" key="1">
    <source>
        <dbReference type="ARBA" id="ARBA00001917"/>
    </source>
</evidence>
<evidence type="ECO:0000256" key="3">
    <source>
        <dbReference type="ARBA" id="ARBA00018365"/>
    </source>
</evidence>
<dbReference type="InterPro" id="IPR000415">
    <property type="entry name" value="Nitroreductase-like"/>
</dbReference>
<evidence type="ECO:0000256" key="4">
    <source>
        <dbReference type="ARBA" id="ARBA00022630"/>
    </source>
</evidence>
<gene>
    <name evidence="9" type="ORF">B5P37_08160</name>
</gene>
<organism evidence="9 10">
    <name type="scientific">Staphylococcus lutrae</name>
    <dbReference type="NCBI Taxonomy" id="155085"/>
    <lineage>
        <taxon>Bacteria</taxon>
        <taxon>Bacillati</taxon>
        <taxon>Bacillota</taxon>
        <taxon>Bacilli</taxon>
        <taxon>Bacillales</taxon>
        <taxon>Staphylococcaceae</taxon>
        <taxon>Staphylococcus</taxon>
    </lineage>
</organism>
<name>A0AAC9WJG7_9STAP</name>
<dbReference type="InterPro" id="IPR029479">
    <property type="entry name" value="Nitroreductase"/>
</dbReference>
<reference evidence="9 10" key="1">
    <citation type="submission" date="2017-04" db="EMBL/GenBank/DDBJ databases">
        <authorList>
            <person name="Veseli I.A."/>
            <person name="Tang C."/>
            <person name="Pombert J.-F."/>
        </authorList>
    </citation>
    <scope>NUCLEOTIDE SEQUENCE [LARGE SCALE GENOMIC DNA]</scope>
    <source>
        <strain evidence="9 10">ATCC 700373</strain>
    </source>
</reference>
<dbReference type="RefSeq" id="WP_085237756.1">
    <property type="nucleotide sequence ID" value="NZ_CP020773.1"/>
</dbReference>
<dbReference type="PANTHER" id="PTHR43425:SF2">
    <property type="entry name" value="OXYGEN-INSENSITIVE NADPH NITROREDUCTASE"/>
    <property type="match status" value="1"/>
</dbReference>
<comment type="cofactor">
    <cofactor evidence="1">
        <name>FMN</name>
        <dbReference type="ChEBI" id="CHEBI:58210"/>
    </cofactor>
</comment>
<keyword evidence="4" id="KW-0285">Flavoprotein</keyword>